<feature type="transmembrane region" description="Helical" evidence="2">
    <location>
        <begin position="53"/>
        <end position="73"/>
    </location>
</feature>
<keyword evidence="2" id="KW-0812">Transmembrane</keyword>
<proteinExistence type="predicted"/>
<keyword evidence="2" id="KW-0472">Membrane</keyword>
<feature type="transmembrane region" description="Helical" evidence="2">
    <location>
        <begin position="131"/>
        <end position="157"/>
    </location>
</feature>
<name>A0A1I7CVD8_9ACTN</name>
<evidence type="ECO:0000313" key="4">
    <source>
        <dbReference type="Proteomes" id="UP000199546"/>
    </source>
</evidence>
<feature type="transmembrane region" description="Helical" evidence="2">
    <location>
        <begin position="197"/>
        <end position="215"/>
    </location>
</feature>
<dbReference type="OrthoDB" id="5188656at2"/>
<feature type="transmembrane region" description="Helical" evidence="2">
    <location>
        <begin position="169"/>
        <end position="190"/>
    </location>
</feature>
<feature type="compositionally biased region" description="Basic and acidic residues" evidence="1">
    <location>
        <begin position="17"/>
        <end position="26"/>
    </location>
</feature>
<dbReference type="RefSeq" id="WP_093583779.1">
    <property type="nucleotide sequence ID" value="NZ_FPBA01000027.1"/>
</dbReference>
<reference evidence="4" key="1">
    <citation type="submission" date="2016-10" db="EMBL/GenBank/DDBJ databases">
        <authorList>
            <person name="Varghese N."/>
            <person name="Submissions S."/>
        </authorList>
    </citation>
    <scope>NUCLEOTIDE SEQUENCE [LARGE SCALE GENOMIC DNA]</scope>
    <source>
        <strain evidence="4">DSM 46136</strain>
    </source>
</reference>
<evidence type="ECO:0008006" key="5">
    <source>
        <dbReference type="Google" id="ProtNLM"/>
    </source>
</evidence>
<protein>
    <recommendedName>
        <fullName evidence="5">ABC-2 type transport system permease protein</fullName>
    </recommendedName>
</protein>
<sequence>MDITDVTVQPLPAAPHLTERRPPVRARGDDARAIGAALRSDWIKASTVRSNRAVLGLTAVGGLVVSWAVSVLVTDEVLTVAEVGFYWSSVSSMLAAIAGVLLFGSEVQHGTLGPAVAARPARWVLATSKTITAAGLGLLVGAVGLAAGFGGAAIAGLGAGDIASLPATVGWALLFSALSALLGLGISMIVRQSTGAIAGILVWGFVVENLVKLFLAEEAARFLPFVAGNHLLAYDSDLESAHAIAIALTRAENAAVFGGYAAVALAVGTLLLYRRDTE</sequence>
<dbReference type="AlphaFoldDB" id="A0A1I7CVD8"/>
<evidence type="ECO:0000313" key="3">
    <source>
        <dbReference type="EMBL" id="SFU03383.1"/>
    </source>
</evidence>
<evidence type="ECO:0000256" key="2">
    <source>
        <dbReference type="SAM" id="Phobius"/>
    </source>
</evidence>
<keyword evidence="4" id="KW-1185">Reference proteome</keyword>
<feature type="region of interest" description="Disordered" evidence="1">
    <location>
        <begin position="1"/>
        <end position="26"/>
    </location>
</feature>
<organism evidence="3 4">
    <name type="scientific">Geodermatophilus amargosae</name>
    <dbReference type="NCBI Taxonomy" id="1296565"/>
    <lineage>
        <taxon>Bacteria</taxon>
        <taxon>Bacillati</taxon>
        <taxon>Actinomycetota</taxon>
        <taxon>Actinomycetes</taxon>
        <taxon>Geodermatophilales</taxon>
        <taxon>Geodermatophilaceae</taxon>
        <taxon>Geodermatophilus</taxon>
    </lineage>
</organism>
<accession>A0A1I7CVD8</accession>
<feature type="transmembrane region" description="Helical" evidence="2">
    <location>
        <begin position="254"/>
        <end position="273"/>
    </location>
</feature>
<gene>
    <name evidence="3" type="ORF">SAMN05660657_04931</name>
</gene>
<feature type="transmembrane region" description="Helical" evidence="2">
    <location>
        <begin position="85"/>
        <end position="104"/>
    </location>
</feature>
<dbReference type="EMBL" id="FPBA01000027">
    <property type="protein sequence ID" value="SFU03383.1"/>
    <property type="molecule type" value="Genomic_DNA"/>
</dbReference>
<evidence type="ECO:0000256" key="1">
    <source>
        <dbReference type="SAM" id="MobiDB-lite"/>
    </source>
</evidence>
<dbReference type="STRING" id="1296565.SAMN05660657_04931"/>
<keyword evidence="2" id="KW-1133">Transmembrane helix</keyword>
<dbReference type="Proteomes" id="UP000199546">
    <property type="component" value="Unassembled WGS sequence"/>
</dbReference>